<evidence type="ECO:0000259" key="1">
    <source>
        <dbReference type="Pfam" id="PF12146"/>
    </source>
</evidence>
<dbReference type="Proteomes" id="UP000094070">
    <property type="component" value="Unassembled WGS sequence"/>
</dbReference>
<reference evidence="2 3" key="1">
    <citation type="journal article" date="2012" name="Science">
        <title>Ecological populations of bacteria act as socially cohesive units of antibiotic production and resistance.</title>
        <authorList>
            <person name="Cordero O.X."/>
            <person name="Wildschutte H."/>
            <person name="Kirkup B."/>
            <person name="Proehl S."/>
            <person name="Ngo L."/>
            <person name="Hussain F."/>
            <person name="Le Roux F."/>
            <person name="Mincer T."/>
            <person name="Polz M.F."/>
        </authorList>
    </citation>
    <scope>NUCLEOTIDE SEQUENCE [LARGE SCALE GENOMIC DNA]</scope>
    <source>
        <strain evidence="2 3">1S-45</strain>
    </source>
</reference>
<dbReference type="InterPro" id="IPR051044">
    <property type="entry name" value="MAG_DAG_Lipase"/>
</dbReference>
<sequence length="288" mass="32183">MSNKIYFNTPSRFSLKRSLVNVSTRLHHTLARGHAIKTAKKLLLTPVRIKVKNVEPQGMVRGKVPCSEGALTTFTLGKGPVWLITHGWSGSTTQFYPLMEHIAQQGFTALAFDYAGHGESEGQFGHLPAFVNALDAMVDSCDNIVGIVAHSMGSAAVLESKHQKLTQVPLLLVAPVLNYLENLMMAVQRSGFSIKLFNDVISEIEQQYRYPLQSINPQQYLIERQSPTIIVHDKADKFANFSISEQLTEQSQWVNLKEVEGYGHNRVMKSDEVMQAFEQLVENAALKK</sequence>
<protein>
    <submittedName>
        <fullName evidence="2">Esterase</fullName>
    </submittedName>
</protein>
<dbReference type="Gene3D" id="3.40.50.1820">
    <property type="entry name" value="alpha/beta hydrolase"/>
    <property type="match status" value="1"/>
</dbReference>
<dbReference type="SUPFAM" id="SSF53474">
    <property type="entry name" value="alpha/beta-Hydrolases"/>
    <property type="match status" value="1"/>
</dbReference>
<organism evidence="2 3">
    <name type="scientific">Vibrio rumoiensis 1S-45</name>
    <dbReference type="NCBI Taxonomy" id="1188252"/>
    <lineage>
        <taxon>Bacteria</taxon>
        <taxon>Pseudomonadati</taxon>
        <taxon>Pseudomonadota</taxon>
        <taxon>Gammaproteobacteria</taxon>
        <taxon>Vibrionales</taxon>
        <taxon>Vibrionaceae</taxon>
        <taxon>Vibrio</taxon>
    </lineage>
</organism>
<dbReference type="eggNOG" id="COG1073">
    <property type="taxonomic scope" value="Bacteria"/>
</dbReference>
<accession>A0A1E5DZW1</accession>
<dbReference type="InterPro" id="IPR029058">
    <property type="entry name" value="AB_hydrolase_fold"/>
</dbReference>
<dbReference type="InterPro" id="IPR022742">
    <property type="entry name" value="Hydrolase_4"/>
</dbReference>
<name>A0A1E5DZW1_9VIBR</name>
<feature type="domain" description="Serine aminopeptidase S33" evidence="1">
    <location>
        <begin position="83"/>
        <end position="186"/>
    </location>
</feature>
<keyword evidence="3" id="KW-1185">Reference proteome</keyword>
<dbReference type="STRING" id="1188252.A1QC_11540"/>
<proteinExistence type="predicted"/>
<dbReference type="RefSeq" id="WP_017024797.1">
    <property type="nucleotide sequence ID" value="NZ_AJYK02000087.1"/>
</dbReference>
<evidence type="ECO:0000313" key="3">
    <source>
        <dbReference type="Proteomes" id="UP000094070"/>
    </source>
</evidence>
<dbReference type="EMBL" id="AJYK02000087">
    <property type="protein sequence ID" value="OEF23621.1"/>
    <property type="molecule type" value="Genomic_DNA"/>
</dbReference>
<dbReference type="PANTHER" id="PTHR11614">
    <property type="entry name" value="PHOSPHOLIPASE-RELATED"/>
    <property type="match status" value="1"/>
</dbReference>
<dbReference type="AlphaFoldDB" id="A0A1E5DZW1"/>
<evidence type="ECO:0000313" key="2">
    <source>
        <dbReference type="EMBL" id="OEF23621.1"/>
    </source>
</evidence>
<dbReference type="Pfam" id="PF12146">
    <property type="entry name" value="Hydrolase_4"/>
    <property type="match status" value="1"/>
</dbReference>
<dbReference type="OrthoDB" id="9785847at2"/>
<gene>
    <name evidence="2" type="ORF">A1QC_11540</name>
</gene>
<comment type="caution">
    <text evidence="2">The sequence shown here is derived from an EMBL/GenBank/DDBJ whole genome shotgun (WGS) entry which is preliminary data.</text>
</comment>